<keyword evidence="3" id="KW-1185">Reference proteome</keyword>
<dbReference type="AlphaFoldDB" id="A0A365Y3B7"/>
<comment type="caution">
    <text evidence="2">The sequence shown here is derived from an EMBL/GenBank/DDBJ whole genome shotgun (WGS) entry which is preliminary data.</text>
</comment>
<accession>A0A365Y3B7</accession>
<dbReference type="OrthoDB" id="700277at2"/>
<feature type="chain" id="PRO_5017066578" evidence="1">
    <location>
        <begin position="23"/>
        <end position="181"/>
    </location>
</feature>
<gene>
    <name evidence="2" type="ORF">DF182_07745</name>
</gene>
<organism evidence="2 3">
    <name type="scientific">Chitinophaga flava</name>
    <dbReference type="NCBI Taxonomy" id="2259036"/>
    <lineage>
        <taxon>Bacteria</taxon>
        <taxon>Pseudomonadati</taxon>
        <taxon>Bacteroidota</taxon>
        <taxon>Chitinophagia</taxon>
        <taxon>Chitinophagales</taxon>
        <taxon>Chitinophagaceae</taxon>
        <taxon>Chitinophaga</taxon>
    </lineage>
</organism>
<reference evidence="2 3" key="1">
    <citation type="submission" date="2018-05" db="EMBL/GenBank/DDBJ databases">
        <title>Chitinophaga sp. K3CV102501T nov., isolated from isolated from a monsoon evergreen broad-leaved forest soil.</title>
        <authorList>
            <person name="Lv Y."/>
        </authorList>
    </citation>
    <scope>NUCLEOTIDE SEQUENCE [LARGE SCALE GENOMIC DNA]</scope>
    <source>
        <strain evidence="2 3">GDMCC 1.1325</strain>
    </source>
</reference>
<name>A0A365Y3B7_9BACT</name>
<dbReference type="Proteomes" id="UP000253410">
    <property type="component" value="Unassembled WGS sequence"/>
</dbReference>
<proteinExistence type="predicted"/>
<evidence type="ECO:0000313" key="3">
    <source>
        <dbReference type="Proteomes" id="UP000253410"/>
    </source>
</evidence>
<feature type="signal peptide" evidence="1">
    <location>
        <begin position="1"/>
        <end position="22"/>
    </location>
</feature>
<evidence type="ECO:0000313" key="2">
    <source>
        <dbReference type="EMBL" id="RBL92464.1"/>
    </source>
</evidence>
<protein>
    <submittedName>
        <fullName evidence="2">Uncharacterized protein</fullName>
    </submittedName>
</protein>
<keyword evidence="1" id="KW-0732">Signal</keyword>
<dbReference type="EMBL" id="QFFJ01000001">
    <property type="protein sequence ID" value="RBL92464.1"/>
    <property type="molecule type" value="Genomic_DNA"/>
</dbReference>
<dbReference type="RefSeq" id="WP_113615066.1">
    <property type="nucleotide sequence ID" value="NZ_QFFJ01000001.1"/>
</dbReference>
<evidence type="ECO:0000256" key="1">
    <source>
        <dbReference type="SAM" id="SignalP"/>
    </source>
</evidence>
<sequence>MTTKIRMFILAVVLCLPFVSKAQFTPTASTTLTVNLSALSGIELNAAGLNPTLNYLASSDYTNGVTVSQTAALSAFSTSPYSITIHASGQLVNTTNSSNTIPVGDVTVTPSLAASNSAITITPQAIPVSAGSALKLIASTAGTILQNFNLAYSTVGAPTTDFINKLTGAYTTTIVYAITNP</sequence>